<dbReference type="OrthoDB" id="5316527at2759"/>
<dbReference type="AlphaFoldDB" id="A0A2N3N795"/>
<keyword evidence="2" id="KW-0472">Membrane</keyword>
<gene>
    <name evidence="3" type="ORF">jhhlp_005255</name>
</gene>
<feature type="region of interest" description="Disordered" evidence="1">
    <location>
        <begin position="269"/>
        <end position="320"/>
    </location>
</feature>
<accession>A0A2N3N795</accession>
<protein>
    <submittedName>
        <fullName evidence="3">Uncharacterized protein</fullName>
    </submittedName>
</protein>
<proteinExistence type="predicted"/>
<evidence type="ECO:0000313" key="4">
    <source>
        <dbReference type="Proteomes" id="UP000233524"/>
    </source>
</evidence>
<comment type="caution">
    <text evidence="3">The sequence shown here is derived from an EMBL/GenBank/DDBJ whole genome shotgun (WGS) entry which is preliminary data.</text>
</comment>
<dbReference type="Proteomes" id="UP000233524">
    <property type="component" value="Unassembled WGS sequence"/>
</dbReference>
<dbReference type="STRING" id="41688.A0A2N3N795"/>
<feature type="transmembrane region" description="Helical" evidence="2">
    <location>
        <begin position="50"/>
        <end position="71"/>
    </location>
</feature>
<evidence type="ECO:0000313" key="3">
    <source>
        <dbReference type="EMBL" id="PKS08311.1"/>
    </source>
</evidence>
<sequence length="422" mass="47195">MQRFARLARLRPTPTWDVARHATSATSNPQTIRLQRVRFHRPRRSGFRRLMGLTFLFAGFYAVSSVVIEVVDEDEEEYQNSLHDDRQGVKEGVTEDAPLEAFIPFPFTERLVQPPPYHIGSSEWKAFDKINRDPNLKTKMKKDLGDLVLDIIGSNKLLLMRWGPPLRSQGWLKLSFPAAPSPEWMQEGLLIRNGEIAWAAKQPVDPYVIKMLHNVLWPAPLASAVWQYTKTVASEGYSRVFGINPPPTPSANPGGVIIVPGPDERRSHVTLPVKRQIPGSTTTGASSTEQRKDVPSQTGSDSSSPNGSNTRKTADPAVDDQKALGQSKILDLARAPADILRDISPTAWDQLVFQVRSIWGRGRGLPPRGCVHMYGLLQVETSKAHIVLDVIGWYDPKVQKFDRPSLFIGLREQTMKRSSAPF</sequence>
<evidence type="ECO:0000256" key="2">
    <source>
        <dbReference type="SAM" id="Phobius"/>
    </source>
</evidence>
<organism evidence="3 4">
    <name type="scientific">Lomentospora prolificans</name>
    <dbReference type="NCBI Taxonomy" id="41688"/>
    <lineage>
        <taxon>Eukaryota</taxon>
        <taxon>Fungi</taxon>
        <taxon>Dikarya</taxon>
        <taxon>Ascomycota</taxon>
        <taxon>Pezizomycotina</taxon>
        <taxon>Sordariomycetes</taxon>
        <taxon>Hypocreomycetidae</taxon>
        <taxon>Microascales</taxon>
        <taxon>Microascaceae</taxon>
        <taxon>Lomentospora</taxon>
    </lineage>
</organism>
<name>A0A2N3N795_9PEZI</name>
<feature type="compositionally biased region" description="Polar residues" evidence="1">
    <location>
        <begin position="295"/>
        <end position="311"/>
    </location>
</feature>
<evidence type="ECO:0000256" key="1">
    <source>
        <dbReference type="SAM" id="MobiDB-lite"/>
    </source>
</evidence>
<dbReference type="VEuPathDB" id="FungiDB:jhhlp_005255"/>
<reference evidence="3 4" key="1">
    <citation type="journal article" date="2017" name="G3 (Bethesda)">
        <title>First Draft Genome Sequence of the Pathogenic Fungus Lomentospora prolificans (Formerly Scedosporium prolificans).</title>
        <authorList>
            <person name="Luo R."/>
            <person name="Zimin A."/>
            <person name="Workman R."/>
            <person name="Fan Y."/>
            <person name="Pertea G."/>
            <person name="Grossman N."/>
            <person name="Wear M.P."/>
            <person name="Jia B."/>
            <person name="Miller H."/>
            <person name="Casadevall A."/>
            <person name="Timp W."/>
            <person name="Zhang S.X."/>
            <person name="Salzberg S.L."/>
        </authorList>
    </citation>
    <scope>NUCLEOTIDE SEQUENCE [LARGE SCALE GENOMIC DNA]</scope>
    <source>
        <strain evidence="3 4">JHH-5317</strain>
    </source>
</reference>
<keyword evidence="2" id="KW-1133">Transmembrane helix</keyword>
<feature type="compositionally biased region" description="Polar residues" evidence="1">
    <location>
        <begin position="278"/>
        <end position="288"/>
    </location>
</feature>
<dbReference type="InParanoid" id="A0A2N3N795"/>
<keyword evidence="4" id="KW-1185">Reference proteome</keyword>
<keyword evidence="2" id="KW-0812">Transmembrane</keyword>
<dbReference type="EMBL" id="NLAX01000697">
    <property type="protein sequence ID" value="PKS08311.1"/>
    <property type="molecule type" value="Genomic_DNA"/>
</dbReference>
<feature type="region of interest" description="Disordered" evidence="1">
    <location>
        <begin position="244"/>
        <end position="263"/>
    </location>
</feature>